<evidence type="ECO:0008006" key="8">
    <source>
        <dbReference type="Google" id="ProtNLM"/>
    </source>
</evidence>
<keyword evidence="7" id="KW-1185">Reference proteome</keyword>
<proteinExistence type="predicted"/>
<keyword evidence="4 5" id="KW-0472">Membrane</keyword>
<dbReference type="PANTHER" id="PTHR31465">
    <property type="entry name" value="PROTEIN RTA1-RELATED"/>
    <property type="match status" value="1"/>
</dbReference>
<feature type="transmembrane region" description="Helical" evidence="5">
    <location>
        <begin position="44"/>
        <end position="63"/>
    </location>
</feature>
<dbReference type="GeneID" id="28827602"/>
<dbReference type="Proteomes" id="UP000070700">
    <property type="component" value="Unassembled WGS sequence"/>
</dbReference>
<evidence type="ECO:0000313" key="7">
    <source>
        <dbReference type="Proteomes" id="UP000070700"/>
    </source>
</evidence>
<feature type="transmembrane region" description="Helical" evidence="5">
    <location>
        <begin position="199"/>
        <end position="222"/>
    </location>
</feature>
<evidence type="ECO:0000313" key="6">
    <source>
        <dbReference type="EMBL" id="KUJ09633.1"/>
    </source>
</evidence>
<dbReference type="InParanoid" id="A0A132BBI6"/>
<feature type="transmembrane region" description="Helical" evidence="5">
    <location>
        <begin position="83"/>
        <end position="104"/>
    </location>
</feature>
<comment type="subcellular location">
    <subcellularLocation>
        <location evidence="1">Membrane</location>
        <topology evidence="1">Multi-pass membrane protein</topology>
    </subcellularLocation>
</comment>
<dbReference type="GO" id="GO:0016020">
    <property type="term" value="C:membrane"/>
    <property type="evidence" value="ECO:0007669"/>
    <property type="project" value="UniProtKB-SubCell"/>
</dbReference>
<organism evidence="6 7">
    <name type="scientific">Mollisia scopiformis</name>
    <name type="common">Conifer needle endophyte fungus</name>
    <name type="synonym">Phialocephala scopiformis</name>
    <dbReference type="NCBI Taxonomy" id="149040"/>
    <lineage>
        <taxon>Eukaryota</taxon>
        <taxon>Fungi</taxon>
        <taxon>Dikarya</taxon>
        <taxon>Ascomycota</taxon>
        <taxon>Pezizomycotina</taxon>
        <taxon>Leotiomycetes</taxon>
        <taxon>Helotiales</taxon>
        <taxon>Mollisiaceae</taxon>
        <taxon>Mollisia</taxon>
    </lineage>
</organism>
<dbReference type="Pfam" id="PF04479">
    <property type="entry name" value="RTA1"/>
    <property type="match status" value="1"/>
</dbReference>
<feature type="transmembrane region" description="Helical" evidence="5">
    <location>
        <begin position="249"/>
        <end position="269"/>
    </location>
</feature>
<evidence type="ECO:0000256" key="5">
    <source>
        <dbReference type="SAM" id="Phobius"/>
    </source>
</evidence>
<gene>
    <name evidence="6" type="ORF">LY89DRAFT_710985</name>
</gene>
<feature type="transmembrane region" description="Helical" evidence="5">
    <location>
        <begin position="168"/>
        <end position="187"/>
    </location>
</feature>
<sequence length="339" mass="38413">MAAGEPILYSLYVYAPNKGAPIFFAIAYAISAIFHIWQCYRYKAFKLIGLHPLCAVMFTAGYALREYGAYNYIYLTTTKLPLIIFVLSQVFIYVCPPLLELANYRVLARLFYYIPYCAPLPANKILTTFGALMMLVETLNSLGVALAANSSSSTTQQALGSHLTIAALSIQFVVIIIFVCLASIFHLRCKRERVQVTAVYTLLFTLYVSMALILVRCVYRLVEHTGNTKIDISNIDERRTLSSIVRYEVFFYIFEATLMLLNSILWNVWNPCRYLAPDNRVSLARDGSELMGTEDKDERSVVEKMGNVLTFGILFRRKKGGKQVKGKDERSLRVLGQDK</sequence>
<name>A0A132BBI6_MOLSC</name>
<protein>
    <recommendedName>
        <fullName evidence="8">RTA1 domain protein</fullName>
    </recommendedName>
</protein>
<evidence type="ECO:0000256" key="2">
    <source>
        <dbReference type="ARBA" id="ARBA00022692"/>
    </source>
</evidence>
<reference evidence="6 7" key="1">
    <citation type="submission" date="2015-10" db="EMBL/GenBank/DDBJ databases">
        <title>Full genome of DAOMC 229536 Phialocephala scopiformis, a fungal endophyte of spruce producing the potent anti-insectan compound rugulosin.</title>
        <authorList>
            <consortium name="DOE Joint Genome Institute"/>
            <person name="Walker A.K."/>
            <person name="Frasz S.L."/>
            <person name="Seifert K.A."/>
            <person name="Miller J.D."/>
            <person name="Mondo S.J."/>
            <person name="Labutti K."/>
            <person name="Lipzen A."/>
            <person name="Dockter R."/>
            <person name="Kennedy M."/>
            <person name="Grigoriev I.V."/>
            <person name="Spatafora J.W."/>
        </authorList>
    </citation>
    <scope>NUCLEOTIDE SEQUENCE [LARGE SCALE GENOMIC DNA]</scope>
    <source>
        <strain evidence="6 7">CBS 120377</strain>
    </source>
</reference>
<keyword evidence="2 5" id="KW-0812">Transmembrane</keyword>
<accession>A0A132BBI6</accession>
<dbReference type="AlphaFoldDB" id="A0A132BBI6"/>
<dbReference type="OrthoDB" id="3358017at2759"/>
<dbReference type="RefSeq" id="XP_018063988.1">
    <property type="nucleotide sequence ID" value="XM_018217876.1"/>
</dbReference>
<dbReference type="PANTHER" id="PTHR31465:SF34">
    <property type="entry name" value="DOMAIN PROTEIN, PUTATIVE (AFU_ORTHOLOGUE AFUA_3G00480)-RELATED"/>
    <property type="match status" value="1"/>
</dbReference>
<evidence type="ECO:0000256" key="3">
    <source>
        <dbReference type="ARBA" id="ARBA00022989"/>
    </source>
</evidence>
<evidence type="ECO:0000256" key="4">
    <source>
        <dbReference type="ARBA" id="ARBA00023136"/>
    </source>
</evidence>
<keyword evidence="3 5" id="KW-1133">Transmembrane helix</keyword>
<dbReference type="InterPro" id="IPR007568">
    <property type="entry name" value="RTA1"/>
</dbReference>
<evidence type="ECO:0000256" key="1">
    <source>
        <dbReference type="ARBA" id="ARBA00004141"/>
    </source>
</evidence>
<dbReference type="EMBL" id="KQ947431">
    <property type="protein sequence ID" value="KUJ09633.1"/>
    <property type="molecule type" value="Genomic_DNA"/>
</dbReference>
<feature type="transmembrane region" description="Helical" evidence="5">
    <location>
        <begin position="125"/>
        <end position="148"/>
    </location>
</feature>
<feature type="transmembrane region" description="Helical" evidence="5">
    <location>
        <begin position="20"/>
        <end position="37"/>
    </location>
</feature>
<dbReference type="KEGG" id="psco:LY89DRAFT_710985"/>